<dbReference type="EMBL" id="KZ993146">
    <property type="protein sequence ID" value="RKP05388.1"/>
    <property type="molecule type" value="Genomic_DNA"/>
</dbReference>
<proteinExistence type="predicted"/>
<name>A0A4P9XI83_9FUNG</name>
<sequence>MLPPQHPIASLGDLAALNECSNGQFQVTPYFAIFQPKNTRAVYYKDDFGHTTRIEFFANGREMICRIEALTNIRSSSVHAIDIVGYSQGQAINDVTSLFDVRRDPYTGEVARYAIRTKKCRVYVDIDRTGGSSDVGVTLLPSRRKFTLRDVKAWDGASIPIVSGPEATGV</sequence>
<gene>
    <name evidence="1" type="ORF">THASP1DRAFT_32770</name>
</gene>
<evidence type="ECO:0000313" key="2">
    <source>
        <dbReference type="Proteomes" id="UP000271241"/>
    </source>
</evidence>
<protein>
    <submittedName>
        <fullName evidence="1">Uncharacterized protein</fullName>
    </submittedName>
</protein>
<dbReference type="Proteomes" id="UP000271241">
    <property type="component" value="Unassembled WGS sequence"/>
</dbReference>
<evidence type="ECO:0000313" key="1">
    <source>
        <dbReference type="EMBL" id="RKP05388.1"/>
    </source>
</evidence>
<reference evidence="2" key="1">
    <citation type="journal article" date="2018" name="Nat. Microbiol.">
        <title>Leveraging single-cell genomics to expand the fungal tree of life.</title>
        <authorList>
            <person name="Ahrendt S.R."/>
            <person name="Quandt C.A."/>
            <person name="Ciobanu D."/>
            <person name="Clum A."/>
            <person name="Salamov A."/>
            <person name="Andreopoulos B."/>
            <person name="Cheng J.F."/>
            <person name="Woyke T."/>
            <person name="Pelin A."/>
            <person name="Henrissat B."/>
            <person name="Reynolds N.K."/>
            <person name="Benny G.L."/>
            <person name="Smith M.E."/>
            <person name="James T.Y."/>
            <person name="Grigoriev I.V."/>
        </authorList>
    </citation>
    <scope>NUCLEOTIDE SEQUENCE [LARGE SCALE GENOMIC DNA]</scope>
    <source>
        <strain evidence="2">RSA 1356</strain>
    </source>
</reference>
<organism evidence="1 2">
    <name type="scientific">Thamnocephalis sphaerospora</name>
    <dbReference type="NCBI Taxonomy" id="78915"/>
    <lineage>
        <taxon>Eukaryota</taxon>
        <taxon>Fungi</taxon>
        <taxon>Fungi incertae sedis</taxon>
        <taxon>Zoopagomycota</taxon>
        <taxon>Zoopagomycotina</taxon>
        <taxon>Zoopagomycetes</taxon>
        <taxon>Zoopagales</taxon>
        <taxon>Sigmoideomycetaceae</taxon>
        <taxon>Thamnocephalis</taxon>
    </lineage>
</organism>
<accession>A0A4P9XI83</accession>
<keyword evidence="2" id="KW-1185">Reference proteome</keyword>
<dbReference type="AlphaFoldDB" id="A0A4P9XI83"/>